<dbReference type="STRING" id="269799.Gmet_1878"/>
<gene>
    <name evidence="1" type="ordered locus">Gmet_1878</name>
</gene>
<dbReference type="PANTHER" id="PTHR21180:SF32">
    <property type="entry name" value="ENDONUCLEASE_EXONUCLEASE_PHOSPHATASE FAMILY DOMAIN-CONTAINING PROTEIN 1"/>
    <property type="match status" value="1"/>
</dbReference>
<dbReference type="InterPro" id="IPR051675">
    <property type="entry name" value="Endo/Exo/Phosphatase_dom_1"/>
</dbReference>
<dbReference type="GO" id="GO:0015627">
    <property type="term" value="C:type II protein secretion system complex"/>
    <property type="evidence" value="ECO:0007669"/>
    <property type="project" value="TreeGrafter"/>
</dbReference>
<dbReference type="EMBL" id="CP000148">
    <property type="protein sequence ID" value="ABB32107.1"/>
    <property type="molecule type" value="Genomic_DNA"/>
</dbReference>
<dbReference type="Proteomes" id="UP000007073">
    <property type="component" value="Chromosome"/>
</dbReference>
<reference evidence="1 2" key="1">
    <citation type="submission" date="2005-10" db="EMBL/GenBank/DDBJ databases">
        <title>Complete sequence of Geobacter metallireducens GS-15.</title>
        <authorList>
            <consortium name="US DOE Joint Genome Institute"/>
            <person name="Copeland A."/>
            <person name="Lucas S."/>
            <person name="Lapidus A."/>
            <person name="Barry K."/>
            <person name="Detter J.C."/>
            <person name="Glavina T."/>
            <person name="Hammon N."/>
            <person name="Israni S."/>
            <person name="Pitluck S."/>
            <person name="Di Bartolo G."/>
            <person name="Chain P."/>
            <person name="Schmutz J."/>
            <person name="Larimer F."/>
            <person name="Land M."/>
            <person name="Kyrpides N."/>
            <person name="Ivanova N."/>
            <person name="Richardson P."/>
        </authorList>
    </citation>
    <scope>NUCLEOTIDE SEQUENCE [LARGE SCALE GENOMIC DNA]</scope>
    <source>
        <strain evidence="2">ATCC 53774 / DSM 7210 / GS-15</strain>
    </source>
</reference>
<reference evidence="1 2" key="2">
    <citation type="journal article" date="2009" name="BMC Microbiol.">
        <title>The genome sequence of Geobacter metallireducens: features of metabolism, physiology and regulation common and dissimilar to Geobacter sulfurreducens.</title>
        <authorList>
            <person name="Aklujkar M."/>
            <person name="Krushkal J."/>
            <person name="DiBartolo G."/>
            <person name="Lapidus A."/>
            <person name="Land M.L."/>
            <person name="Lovley D.R."/>
        </authorList>
    </citation>
    <scope>NUCLEOTIDE SEQUENCE [LARGE SCALE GENOMIC DNA]</scope>
    <source>
        <strain evidence="2">ATCC 53774 / DSM 7210 / GS-15</strain>
    </source>
</reference>
<dbReference type="PANTHER" id="PTHR21180">
    <property type="entry name" value="ENDONUCLEASE/EXONUCLEASE/PHOSPHATASE FAMILY DOMAIN-CONTAINING PROTEIN 1"/>
    <property type="match status" value="1"/>
</dbReference>
<dbReference type="HOGENOM" id="CLU_052011_1_1_7"/>
<organism evidence="1 2">
    <name type="scientific">Geobacter metallireducens (strain ATCC 53774 / DSM 7210 / GS-15)</name>
    <dbReference type="NCBI Taxonomy" id="269799"/>
    <lineage>
        <taxon>Bacteria</taxon>
        <taxon>Pseudomonadati</taxon>
        <taxon>Thermodesulfobacteriota</taxon>
        <taxon>Desulfuromonadia</taxon>
        <taxon>Geobacterales</taxon>
        <taxon>Geobacteraceae</taxon>
        <taxon>Geobacter</taxon>
    </lineage>
</organism>
<dbReference type="SUPFAM" id="SSF47781">
    <property type="entry name" value="RuvA domain 2-like"/>
    <property type="match status" value="1"/>
</dbReference>
<proteinExistence type="predicted"/>
<keyword evidence="1" id="KW-0238">DNA-binding</keyword>
<sequence length="192" mass="21119">MRERAHLIALWTLAVLASTVLVTKGRGLPLTEGGSTAFLLDRSNGVRVKVTGIQGKSGVYCLPEDAVLKSVIIMAYRGLTANASKSSDFATRLKDGDWVMFERDASEPVKISLKTMPATERILLGIPLDPATMTESEWELLPGIGPTLARRIVFDRQYNGGFRSIRDLERVSGIGKVTVDKLERYFPNTVTH</sequence>
<dbReference type="KEGG" id="gme:Gmet_1878"/>
<name>Q39UG7_GEOMG</name>
<dbReference type="eggNOG" id="COG1555">
    <property type="taxonomic scope" value="Bacteria"/>
</dbReference>
<dbReference type="GO" id="GO:0003677">
    <property type="term" value="F:DNA binding"/>
    <property type="evidence" value="ECO:0007669"/>
    <property type="project" value="UniProtKB-KW"/>
</dbReference>
<dbReference type="Gene3D" id="1.10.150.320">
    <property type="entry name" value="Photosystem II 12 kDa extrinsic protein"/>
    <property type="match status" value="1"/>
</dbReference>
<dbReference type="Pfam" id="PF12836">
    <property type="entry name" value="HHH_3"/>
    <property type="match status" value="1"/>
</dbReference>
<dbReference type="RefSeq" id="WP_004511966.1">
    <property type="nucleotide sequence ID" value="NC_007517.1"/>
</dbReference>
<dbReference type="GO" id="GO:0015628">
    <property type="term" value="P:protein secretion by the type II secretion system"/>
    <property type="evidence" value="ECO:0007669"/>
    <property type="project" value="TreeGrafter"/>
</dbReference>
<protein>
    <submittedName>
        <fullName evidence="1">ComEA-related DNA-binding/uptake protein</fullName>
    </submittedName>
</protein>
<dbReference type="AlphaFoldDB" id="Q39UG7"/>
<evidence type="ECO:0000313" key="1">
    <source>
        <dbReference type="EMBL" id="ABB32107.1"/>
    </source>
</evidence>
<dbReference type="InterPro" id="IPR010994">
    <property type="entry name" value="RuvA_2-like"/>
</dbReference>
<accession>Q39UG7</accession>
<keyword evidence="2" id="KW-1185">Reference proteome</keyword>
<evidence type="ECO:0000313" key="2">
    <source>
        <dbReference type="Proteomes" id="UP000007073"/>
    </source>
</evidence>